<dbReference type="PANTHER" id="PTHR30575">
    <property type="entry name" value="PEPTIDASE M20"/>
    <property type="match status" value="1"/>
</dbReference>
<dbReference type="STRING" id="1121362.A605_12755"/>
<dbReference type="Pfam" id="PF01546">
    <property type="entry name" value="Peptidase_M20"/>
    <property type="match status" value="1"/>
</dbReference>
<dbReference type="Gene3D" id="3.40.630.10">
    <property type="entry name" value="Zn peptidases"/>
    <property type="match status" value="1"/>
</dbReference>
<dbReference type="GO" id="GO:0016805">
    <property type="term" value="F:dipeptidase activity"/>
    <property type="evidence" value="ECO:0007669"/>
    <property type="project" value="InterPro"/>
</dbReference>
<dbReference type="GO" id="GO:0046657">
    <property type="term" value="P:folic acid catabolic process"/>
    <property type="evidence" value="ECO:0007669"/>
    <property type="project" value="TreeGrafter"/>
</dbReference>
<dbReference type="CDD" id="cd03887">
    <property type="entry name" value="M20_Acy1L2"/>
    <property type="match status" value="1"/>
</dbReference>
<dbReference type="PIRSF" id="PIRSF037226">
    <property type="entry name" value="Amidohydrolase_ACY1L2_prd"/>
    <property type="match status" value="1"/>
</dbReference>
<dbReference type="InterPro" id="IPR002933">
    <property type="entry name" value="Peptidase_M20"/>
</dbReference>
<dbReference type="HOGENOM" id="CLU_031812_1_1_11"/>
<dbReference type="InterPro" id="IPR017144">
    <property type="entry name" value="Xaa-Arg_dipeptidase"/>
</dbReference>
<dbReference type="NCBIfam" id="TIGR01891">
    <property type="entry name" value="amidohydrolases"/>
    <property type="match status" value="1"/>
</dbReference>
<reference evidence="2 3" key="1">
    <citation type="journal article" date="2012" name="Stand. Genomic Sci.">
        <title>Genome sequence of the halotolerant bacterium Corynebacterium halotolerans type strain YIM 70093(T) (= DSM 44683(T)).</title>
        <authorList>
            <person name="Ruckert C."/>
            <person name="Albersmeier A."/>
            <person name="Al-Dilaimi A."/>
            <person name="Niehaus K."/>
            <person name="Szczepanowski R."/>
            <person name="Kalinowski J."/>
        </authorList>
    </citation>
    <scope>NUCLEOTIDE SEQUENCE [LARGE SCALE GENOMIC DNA]</scope>
    <source>
        <strain evidence="2">YIM 70093</strain>
    </source>
</reference>
<dbReference type="Pfam" id="PF07687">
    <property type="entry name" value="M20_dimer"/>
    <property type="match status" value="1"/>
</dbReference>
<dbReference type="EMBL" id="CP003697">
    <property type="protein sequence ID" value="AGF73547.1"/>
    <property type="molecule type" value="Genomic_DNA"/>
</dbReference>
<sequence>MEDMSHRRAPIQPSTAYLEYAGRGVRARVRAAHERQEQGGPQPLDAYPEQARLWRAAAARVRGLSGELTELLHHLHDHPELAFEETRAQQAITGLLHRHGHHTDSGVHGVSTALRSSFSTPHFDPAAHRTVAVMAEYDALPDIGHACGHNIIAAAGAGAYLAAVDTLRDAADAGVEGVEGRVILLGTPAEEGHSGKEYMIRGGALDGVDMAVMIHPFSYDIASHVWVGRRTLRTTFTGVAAHASSQPYMGRNALDAASLAYQGIGLLRQQMPPSDRLHAVITEGGHRPSVIPDRAVMDIYVRSLVPQALVDLSARIDDILDGAALMAGVRVEKGWDTHPPTLPVRNNETLAARWATTQAHRGRVSLPAGVVPDSVAASTDFGNVSHLVPAIHPMVKIAPEDVALHTREFARWSRSPEAETAARDSATGLAQVIIDILADPELAAAARREFAEAGGEQTVADYFGRG</sequence>
<dbReference type="GO" id="GO:0005737">
    <property type="term" value="C:cytoplasm"/>
    <property type="evidence" value="ECO:0007669"/>
    <property type="project" value="TreeGrafter"/>
</dbReference>
<gene>
    <name evidence="2" type="ORF">A605_12755</name>
</gene>
<dbReference type="InterPro" id="IPR052030">
    <property type="entry name" value="Peptidase_M20/M20A_hydrolases"/>
</dbReference>
<dbReference type="InterPro" id="IPR017439">
    <property type="entry name" value="Amidohydrolase"/>
</dbReference>
<evidence type="ECO:0000313" key="2">
    <source>
        <dbReference type="EMBL" id="AGF73547.1"/>
    </source>
</evidence>
<dbReference type="eggNOG" id="COG1473">
    <property type="taxonomic scope" value="Bacteria"/>
</dbReference>
<feature type="domain" description="Peptidase M20 dimerisation" evidence="1">
    <location>
        <begin position="230"/>
        <end position="322"/>
    </location>
</feature>
<dbReference type="FunFam" id="3.30.70.360:FF:000004">
    <property type="entry name" value="Peptidase M20 domain-containing protein 2"/>
    <property type="match status" value="1"/>
</dbReference>
<protein>
    <recommendedName>
        <fullName evidence="1">Peptidase M20 dimerisation domain-containing protein</fullName>
    </recommendedName>
</protein>
<dbReference type="RefSeq" id="WP_015401961.1">
    <property type="nucleotide sequence ID" value="NC_020302.1"/>
</dbReference>
<dbReference type="Proteomes" id="UP000011723">
    <property type="component" value="Chromosome"/>
</dbReference>
<dbReference type="KEGG" id="chn:A605_12755"/>
<keyword evidence="3" id="KW-1185">Reference proteome</keyword>
<dbReference type="InterPro" id="IPR011650">
    <property type="entry name" value="Peptidase_M20_dimer"/>
</dbReference>
<proteinExistence type="predicted"/>
<dbReference type="GO" id="GO:0071713">
    <property type="term" value="F:para-aminobenzoyl-glutamate hydrolase activity"/>
    <property type="evidence" value="ECO:0007669"/>
    <property type="project" value="TreeGrafter"/>
</dbReference>
<organism evidence="2 3">
    <name type="scientific">Corynebacterium halotolerans YIM 70093 = DSM 44683</name>
    <dbReference type="NCBI Taxonomy" id="1121362"/>
    <lineage>
        <taxon>Bacteria</taxon>
        <taxon>Bacillati</taxon>
        <taxon>Actinomycetota</taxon>
        <taxon>Actinomycetes</taxon>
        <taxon>Mycobacteriales</taxon>
        <taxon>Corynebacteriaceae</taxon>
        <taxon>Corynebacterium</taxon>
    </lineage>
</organism>
<dbReference type="PATRIC" id="fig|1121362.3.peg.2592"/>
<evidence type="ECO:0000259" key="1">
    <source>
        <dbReference type="Pfam" id="PF07687"/>
    </source>
</evidence>
<accession>M1NVQ3</accession>
<dbReference type="InterPro" id="IPR036264">
    <property type="entry name" value="Bact_exopeptidase_dim_dom"/>
</dbReference>
<dbReference type="SUPFAM" id="SSF55031">
    <property type="entry name" value="Bacterial exopeptidase dimerisation domain"/>
    <property type="match status" value="1"/>
</dbReference>
<evidence type="ECO:0000313" key="3">
    <source>
        <dbReference type="Proteomes" id="UP000011723"/>
    </source>
</evidence>
<dbReference type="Gene3D" id="3.30.70.360">
    <property type="match status" value="1"/>
</dbReference>
<dbReference type="PANTHER" id="PTHR30575:SF3">
    <property type="entry name" value="PEPTIDASE M20 DIMERISATION DOMAIN-CONTAINING PROTEIN"/>
    <property type="match status" value="1"/>
</dbReference>
<name>M1NVQ3_9CORY</name>
<dbReference type="AlphaFoldDB" id="M1NVQ3"/>
<dbReference type="SUPFAM" id="SSF53187">
    <property type="entry name" value="Zn-dependent exopeptidases"/>
    <property type="match status" value="1"/>
</dbReference>